<dbReference type="InterPro" id="IPR012338">
    <property type="entry name" value="Beta-lactam/transpept-like"/>
</dbReference>
<dbReference type="SUPFAM" id="SSF56601">
    <property type="entry name" value="beta-lactamase/transpeptidase-like"/>
    <property type="match status" value="1"/>
</dbReference>
<protein>
    <submittedName>
        <fullName evidence="3">Beta-glycosyl hydrolase / Uncharacterized esterase</fullName>
    </submittedName>
</protein>
<dbReference type="Gene3D" id="3.40.710.10">
    <property type="entry name" value="DD-peptidase/beta-lactamase superfamily"/>
    <property type="match status" value="1"/>
</dbReference>
<proteinExistence type="predicted"/>
<dbReference type="GO" id="GO:0005975">
    <property type="term" value="P:carbohydrate metabolic process"/>
    <property type="evidence" value="ECO:0007669"/>
    <property type="project" value="InterPro"/>
</dbReference>
<dbReference type="InterPro" id="IPR036881">
    <property type="entry name" value="Glyco_hydro_3_C_sf"/>
</dbReference>
<feature type="non-terminal residue" evidence="3">
    <location>
        <position position="341"/>
    </location>
</feature>
<reference evidence="3" key="1">
    <citation type="submission" date="2018-06" db="EMBL/GenBank/DDBJ databases">
        <authorList>
            <person name="Zhirakovskaya E."/>
        </authorList>
    </citation>
    <scope>NUCLEOTIDE SEQUENCE</scope>
</reference>
<sequence length="341" mass="38980">LLSYQNSKLSQDISAQILFGAIETKGKLPVSIKNEFSVGYGLQTTSLKRLAYSIPEEVGLSSQKLKRIDSLAAVVIRKKMTPGMQILVARKGKVVYNKSFGFHTDQQKIPVKNSDVYDIASMTKIIASLPLIMELEERGVLNLESTLGSLLPKFKDTNKDTLTVKEILSHYARLKSWIPFYTFTLDSITHKPSKEFYRERKSNKFNIKVADKLFLRRDYPSIMMDSIIKAEQLTKKGYKYSDLSFYIFKEYIENYYKKNLNELTQQHFFKAIGANKTTYLPLNKFSKNSIVPTEKDDYYRNQLIQGYVHDMGAAMQGGIGGHAGLFSNANDISKMMQLYLQ</sequence>
<dbReference type="InterPro" id="IPR001466">
    <property type="entry name" value="Beta-lactam-related"/>
</dbReference>
<dbReference type="EMBL" id="UOER01000246">
    <property type="protein sequence ID" value="VAW24236.1"/>
    <property type="molecule type" value="Genomic_DNA"/>
</dbReference>
<organism evidence="3">
    <name type="scientific">hydrothermal vent metagenome</name>
    <dbReference type="NCBI Taxonomy" id="652676"/>
    <lineage>
        <taxon>unclassified sequences</taxon>
        <taxon>metagenomes</taxon>
        <taxon>ecological metagenomes</taxon>
    </lineage>
</organism>
<dbReference type="Gene3D" id="3.40.50.1700">
    <property type="entry name" value="Glycoside hydrolase family 3 C-terminal domain"/>
    <property type="match status" value="1"/>
</dbReference>
<accession>A0A3B0UWT2</accession>
<dbReference type="PANTHER" id="PTHR43283:SF11">
    <property type="entry name" value="BETA-LACTAMASE-RELATED DOMAIN-CONTAINING PROTEIN"/>
    <property type="match status" value="1"/>
</dbReference>
<feature type="domain" description="Beta-lactamase-related" evidence="2">
    <location>
        <begin position="76"/>
        <end position="336"/>
    </location>
</feature>
<name>A0A3B0UWT2_9ZZZZ</name>
<dbReference type="AlphaFoldDB" id="A0A3B0UWT2"/>
<evidence type="ECO:0000313" key="3">
    <source>
        <dbReference type="EMBL" id="VAW24236.1"/>
    </source>
</evidence>
<keyword evidence="1 3" id="KW-0378">Hydrolase</keyword>
<gene>
    <name evidence="3" type="ORF">MNBD_BACTEROID04-1541</name>
</gene>
<feature type="non-terminal residue" evidence="3">
    <location>
        <position position="1"/>
    </location>
</feature>
<dbReference type="InterPro" id="IPR050789">
    <property type="entry name" value="Diverse_Enzym_Activities"/>
</dbReference>
<dbReference type="GO" id="GO:0004553">
    <property type="term" value="F:hydrolase activity, hydrolyzing O-glycosyl compounds"/>
    <property type="evidence" value="ECO:0007669"/>
    <property type="project" value="InterPro"/>
</dbReference>
<evidence type="ECO:0000256" key="1">
    <source>
        <dbReference type="ARBA" id="ARBA00022801"/>
    </source>
</evidence>
<dbReference type="Pfam" id="PF00144">
    <property type="entry name" value="Beta-lactamase"/>
    <property type="match status" value="1"/>
</dbReference>
<evidence type="ECO:0000259" key="2">
    <source>
        <dbReference type="Pfam" id="PF00144"/>
    </source>
</evidence>
<dbReference type="PANTHER" id="PTHR43283">
    <property type="entry name" value="BETA-LACTAMASE-RELATED"/>
    <property type="match status" value="1"/>
</dbReference>